<dbReference type="Gene3D" id="6.10.140.1950">
    <property type="match status" value="1"/>
</dbReference>
<evidence type="ECO:0000313" key="6">
    <source>
        <dbReference type="Proteomes" id="UP000245942"/>
    </source>
</evidence>
<evidence type="ECO:0000256" key="1">
    <source>
        <dbReference type="ARBA" id="ARBA00010835"/>
    </source>
</evidence>
<dbReference type="GO" id="GO:0032543">
    <property type="term" value="P:mitochondrial translation"/>
    <property type="evidence" value="ECO:0007669"/>
    <property type="project" value="UniProtKB-ARBA"/>
</dbReference>
<protein>
    <submittedName>
        <fullName evidence="5">Release factor</fullName>
    </submittedName>
</protein>
<dbReference type="FunFam" id="3.30.160.20:FF:000070">
    <property type="entry name" value="Related to MRF1-peptide chain release factor, mitochondrial"/>
    <property type="match status" value="1"/>
</dbReference>
<dbReference type="Proteomes" id="UP000245942">
    <property type="component" value="Unassembled WGS sequence"/>
</dbReference>
<evidence type="ECO:0000256" key="3">
    <source>
        <dbReference type="ARBA" id="ARBA00022917"/>
    </source>
</evidence>
<sequence>MLTSNGSRTAVTQAVRATGRAHALPRPARTSAAWTWSFVHHLHSSPSAQAVGSLSNWPIRTGHSSPAFPVRQSSSHAASSDPAIRLAQLTLDAESQGAAQTELDTLDPSSAEYAQRAKALSDQRALQEVWKSWKDYERQIQSAEAILSNEADADMKMLAEEEITSLLEGQEQCREQLVEAMFPEDPLHASGAIIELRNSIGGAESSIFVASMTRMYQRWCSAQPGWSVQTMSMIEPESSSMAGLTGLREAILQIEGPGAYGRLRFEAGIHRVQRVPATTKVAKLQSSTIAIVVLPYDASASEKTVDDVVDPKDVKTEVMRSRGAGGQHVNKTESAIRLTHLPTGITVSMQDSRSQQENRVKAWAILRGRLMDLKVKQDEEDARNLRGEQIVGLSRGDRVRTYNYPQDRVTDHRLQMSLSGLDAFMEGEEEGGLGTFVDSLQQKEREAIVDARLKTAAKAT</sequence>
<keyword evidence="6" id="KW-1185">Reference proteome</keyword>
<evidence type="ECO:0000313" key="5">
    <source>
        <dbReference type="EMBL" id="PWN23203.1"/>
    </source>
</evidence>
<dbReference type="GO" id="GO:0003747">
    <property type="term" value="F:translation release factor activity"/>
    <property type="evidence" value="ECO:0007669"/>
    <property type="project" value="InterPro"/>
</dbReference>
<feature type="domain" description="Prokaryotic-type class I peptide chain release factors" evidence="4">
    <location>
        <begin position="320"/>
        <end position="336"/>
    </location>
</feature>
<dbReference type="SUPFAM" id="SSF75620">
    <property type="entry name" value="Release factor"/>
    <property type="match status" value="1"/>
</dbReference>
<evidence type="ECO:0000256" key="2">
    <source>
        <dbReference type="ARBA" id="ARBA00022481"/>
    </source>
</evidence>
<reference evidence="5 6" key="1">
    <citation type="journal article" date="2018" name="Mol. Biol. Evol.">
        <title>Broad Genomic Sampling Reveals a Smut Pathogenic Ancestry of the Fungal Clade Ustilaginomycotina.</title>
        <authorList>
            <person name="Kijpornyongpan T."/>
            <person name="Mondo S.J."/>
            <person name="Barry K."/>
            <person name="Sandor L."/>
            <person name="Lee J."/>
            <person name="Lipzen A."/>
            <person name="Pangilinan J."/>
            <person name="LaButti K."/>
            <person name="Hainaut M."/>
            <person name="Henrissat B."/>
            <person name="Grigoriev I.V."/>
            <person name="Spatafora J.W."/>
            <person name="Aime M.C."/>
        </authorList>
    </citation>
    <scope>NUCLEOTIDE SEQUENCE [LARGE SCALE GENOMIC DNA]</scope>
    <source>
        <strain evidence="5 6">MCA 4718</strain>
    </source>
</reference>
<dbReference type="SMART" id="SM00937">
    <property type="entry name" value="PCRF"/>
    <property type="match status" value="1"/>
</dbReference>
<comment type="similarity">
    <text evidence="1">Belongs to the prokaryotic/mitochondrial release factor family.</text>
</comment>
<proteinExistence type="inferred from homology"/>
<dbReference type="InterPro" id="IPR000352">
    <property type="entry name" value="Pep_chain_release_fac_I"/>
</dbReference>
<gene>
    <name evidence="5" type="ORF">BCV69DRAFT_280814</name>
</gene>
<dbReference type="Gene3D" id="3.30.70.1660">
    <property type="match status" value="1"/>
</dbReference>
<dbReference type="STRING" id="1684307.A0A316UGZ0"/>
<keyword evidence="2" id="KW-0488">Methylation</keyword>
<accession>A0A316UGZ0</accession>
<dbReference type="RefSeq" id="XP_025350363.1">
    <property type="nucleotide sequence ID" value="XM_025491741.1"/>
</dbReference>
<dbReference type="Gene3D" id="3.30.160.20">
    <property type="match status" value="1"/>
</dbReference>
<dbReference type="EMBL" id="KZ819322">
    <property type="protein sequence ID" value="PWN23203.1"/>
    <property type="molecule type" value="Genomic_DNA"/>
</dbReference>
<dbReference type="InterPro" id="IPR045853">
    <property type="entry name" value="Pep_chain_release_fac_I_sf"/>
</dbReference>
<evidence type="ECO:0000259" key="4">
    <source>
        <dbReference type="PROSITE" id="PS00745"/>
    </source>
</evidence>
<keyword evidence="3" id="KW-0648">Protein biosynthesis</keyword>
<dbReference type="InterPro" id="IPR050057">
    <property type="entry name" value="Prokaryotic/Mito_RF"/>
</dbReference>
<dbReference type="PANTHER" id="PTHR43804">
    <property type="entry name" value="LD18447P"/>
    <property type="match status" value="1"/>
</dbReference>
<dbReference type="PROSITE" id="PS00745">
    <property type="entry name" value="RF_PROK_I"/>
    <property type="match status" value="1"/>
</dbReference>
<organism evidence="5 6">
    <name type="scientific">Pseudomicrostroma glucosiphilum</name>
    <dbReference type="NCBI Taxonomy" id="1684307"/>
    <lineage>
        <taxon>Eukaryota</taxon>
        <taxon>Fungi</taxon>
        <taxon>Dikarya</taxon>
        <taxon>Basidiomycota</taxon>
        <taxon>Ustilaginomycotina</taxon>
        <taxon>Exobasidiomycetes</taxon>
        <taxon>Microstromatales</taxon>
        <taxon>Microstromatales incertae sedis</taxon>
        <taxon>Pseudomicrostroma</taxon>
    </lineage>
</organism>
<dbReference type="AlphaFoldDB" id="A0A316UGZ0"/>
<dbReference type="Pfam" id="PF00472">
    <property type="entry name" value="RF-1"/>
    <property type="match status" value="1"/>
</dbReference>
<dbReference type="Pfam" id="PF03462">
    <property type="entry name" value="PCRF"/>
    <property type="match status" value="1"/>
</dbReference>
<dbReference type="GeneID" id="37013475"/>
<name>A0A316UGZ0_9BASI</name>
<dbReference type="GO" id="GO:0005739">
    <property type="term" value="C:mitochondrion"/>
    <property type="evidence" value="ECO:0007669"/>
    <property type="project" value="GOC"/>
</dbReference>
<dbReference type="PANTHER" id="PTHR43804:SF7">
    <property type="entry name" value="LD18447P"/>
    <property type="match status" value="1"/>
</dbReference>
<dbReference type="OrthoDB" id="2019491at2759"/>
<dbReference type="InterPro" id="IPR005139">
    <property type="entry name" value="PCRF"/>
</dbReference>